<reference evidence="1" key="1">
    <citation type="journal article" date="2014" name="Front. Microbiol.">
        <title>High frequency of phylogenetically diverse reductive dehalogenase-homologous genes in deep subseafloor sedimentary metagenomes.</title>
        <authorList>
            <person name="Kawai M."/>
            <person name="Futagami T."/>
            <person name="Toyoda A."/>
            <person name="Takaki Y."/>
            <person name="Nishi S."/>
            <person name="Hori S."/>
            <person name="Arai W."/>
            <person name="Tsubouchi T."/>
            <person name="Morono Y."/>
            <person name="Uchiyama I."/>
            <person name="Ito T."/>
            <person name="Fujiyama A."/>
            <person name="Inagaki F."/>
            <person name="Takami H."/>
        </authorList>
    </citation>
    <scope>NUCLEOTIDE SEQUENCE</scope>
    <source>
        <strain evidence="1">Expedition CK06-06</strain>
    </source>
</reference>
<name>X1HAH2_9ZZZZ</name>
<dbReference type="EMBL" id="BARU01029393">
    <property type="protein sequence ID" value="GAH66382.1"/>
    <property type="molecule type" value="Genomic_DNA"/>
</dbReference>
<comment type="caution">
    <text evidence="1">The sequence shown here is derived from an EMBL/GenBank/DDBJ whole genome shotgun (WGS) entry which is preliminary data.</text>
</comment>
<gene>
    <name evidence="1" type="ORF">S03H2_46762</name>
</gene>
<proteinExistence type="predicted"/>
<accession>X1HAH2</accession>
<protein>
    <submittedName>
        <fullName evidence="1">Uncharacterized protein</fullName>
    </submittedName>
</protein>
<evidence type="ECO:0000313" key="1">
    <source>
        <dbReference type="EMBL" id="GAH66382.1"/>
    </source>
</evidence>
<dbReference type="AlphaFoldDB" id="X1HAH2"/>
<organism evidence="1">
    <name type="scientific">marine sediment metagenome</name>
    <dbReference type="NCBI Taxonomy" id="412755"/>
    <lineage>
        <taxon>unclassified sequences</taxon>
        <taxon>metagenomes</taxon>
        <taxon>ecological metagenomes</taxon>
    </lineage>
</organism>
<sequence length="49" mass="5621">MQDFSLDNVKKTYSIRVPVDQVISEEAIRKFAEFKQLVLNQIDGVISHA</sequence>